<dbReference type="AlphaFoldDB" id="A0A379C9X2"/>
<name>A0A379C9X2_9PAST</name>
<keyword evidence="1" id="KW-1133">Transmembrane helix</keyword>
<feature type="transmembrane region" description="Helical" evidence="1">
    <location>
        <begin position="6"/>
        <end position="25"/>
    </location>
</feature>
<dbReference type="Pfam" id="PF09234">
    <property type="entry name" value="DUF1963"/>
    <property type="match status" value="1"/>
</dbReference>
<dbReference type="PANTHER" id="PTHR36436">
    <property type="entry name" value="SLL5081 PROTEIN"/>
    <property type="match status" value="1"/>
</dbReference>
<keyword evidence="1" id="KW-0472">Membrane</keyword>
<dbReference type="InterPro" id="IPR015315">
    <property type="entry name" value="DUF1963"/>
</dbReference>
<dbReference type="SUPFAM" id="SSF103032">
    <property type="entry name" value="Hypothetical protein YwqG"/>
    <property type="match status" value="1"/>
</dbReference>
<proteinExistence type="predicted"/>
<sequence>MFNEDLFYSIVGLLFILNMSFYLIFKIKSKYKEKIRQRAKKQFESFIQEIKQESLTDYIKLHLKYEENLSLFTSKIGGLPYIPKNKNAILDNEGDPMYLLVQINCEELPKNNIYPPKGILQFFV</sequence>
<dbReference type="Gene3D" id="2.30.320.10">
    <property type="entry name" value="YwqG-like"/>
    <property type="match status" value="1"/>
</dbReference>
<reference evidence="2 3" key="1">
    <citation type="submission" date="2018-06" db="EMBL/GenBank/DDBJ databases">
        <authorList>
            <consortium name="Pathogen Informatics"/>
            <person name="Doyle S."/>
        </authorList>
    </citation>
    <scope>NUCLEOTIDE SEQUENCE [LARGE SCALE GENOMIC DNA]</scope>
    <source>
        <strain evidence="2 3">NCTC12872</strain>
    </source>
</reference>
<organism evidence="2 3">
    <name type="scientific">Phocoenobacter uteri</name>
    <dbReference type="NCBI Taxonomy" id="146806"/>
    <lineage>
        <taxon>Bacteria</taxon>
        <taxon>Pseudomonadati</taxon>
        <taxon>Pseudomonadota</taxon>
        <taxon>Gammaproteobacteria</taxon>
        <taxon>Pasteurellales</taxon>
        <taxon>Pasteurellaceae</taxon>
        <taxon>Phocoenobacter</taxon>
    </lineage>
</organism>
<keyword evidence="1" id="KW-0812">Transmembrane</keyword>
<dbReference type="InterPro" id="IPR035948">
    <property type="entry name" value="YwqG-like_sf"/>
</dbReference>
<accession>A0A379C9X2</accession>
<keyword evidence="3" id="KW-1185">Reference proteome</keyword>
<protein>
    <submittedName>
        <fullName evidence="2">Domain of uncharacterized function (DUF1963)</fullName>
    </submittedName>
</protein>
<gene>
    <name evidence="2" type="primary">ywqG</name>
    <name evidence="2" type="ORF">NCTC12872_00498</name>
</gene>
<evidence type="ECO:0000313" key="2">
    <source>
        <dbReference type="EMBL" id="SUB58535.1"/>
    </source>
</evidence>
<dbReference type="EMBL" id="UGTA01000001">
    <property type="protein sequence ID" value="SUB58535.1"/>
    <property type="molecule type" value="Genomic_DNA"/>
</dbReference>
<evidence type="ECO:0000313" key="3">
    <source>
        <dbReference type="Proteomes" id="UP000255417"/>
    </source>
</evidence>
<evidence type="ECO:0000256" key="1">
    <source>
        <dbReference type="SAM" id="Phobius"/>
    </source>
</evidence>
<dbReference type="Proteomes" id="UP000255417">
    <property type="component" value="Unassembled WGS sequence"/>
</dbReference>
<dbReference type="PANTHER" id="PTHR36436:SF6">
    <property type="entry name" value="SLL5081 PROTEIN"/>
    <property type="match status" value="1"/>
</dbReference>